<dbReference type="InterPro" id="IPR038390">
    <property type="entry name" value="Metal_Tscrpt_repr_sf"/>
</dbReference>
<dbReference type="AlphaFoldDB" id="A0A7G7G268"/>
<organism evidence="2 3">
    <name type="scientific">Adhaeribacter swui</name>
    <dbReference type="NCBI Taxonomy" id="2086471"/>
    <lineage>
        <taxon>Bacteria</taxon>
        <taxon>Pseudomonadati</taxon>
        <taxon>Bacteroidota</taxon>
        <taxon>Cytophagia</taxon>
        <taxon>Cytophagales</taxon>
        <taxon>Hymenobacteraceae</taxon>
        <taxon>Adhaeribacter</taxon>
    </lineage>
</organism>
<accession>A0A7G7G268</accession>
<dbReference type="Gene3D" id="1.20.58.1000">
    <property type="entry name" value="Metal-sensitive repressor, helix protomer"/>
    <property type="match status" value="1"/>
</dbReference>
<dbReference type="InterPro" id="IPR003735">
    <property type="entry name" value="Metal_Tscrpt_repr"/>
</dbReference>
<geneLocation type="plasmid" evidence="2 3">
    <name>unnamed1</name>
</geneLocation>
<evidence type="ECO:0000256" key="1">
    <source>
        <dbReference type="ARBA" id="ARBA00005260"/>
    </source>
</evidence>
<name>A0A7G7G268_9BACT</name>
<protein>
    <submittedName>
        <fullName evidence="2">Metal-sensitive transcriptional regulator</fullName>
    </submittedName>
</protein>
<dbReference type="EMBL" id="CP055154">
    <property type="protein sequence ID" value="QNF31252.1"/>
    <property type="molecule type" value="Genomic_DNA"/>
</dbReference>
<comment type="similarity">
    <text evidence="1">Belongs to the FrmR/RcnR family.</text>
</comment>
<dbReference type="GO" id="GO:0003677">
    <property type="term" value="F:DNA binding"/>
    <property type="evidence" value="ECO:0007669"/>
    <property type="project" value="InterPro"/>
</dbReference>
<dbReference type="RefSeq" id="WP_185269810.1">
    <property type="nucleotide sequence ID" value="NZ_CP055154.1"/>
</dbReference>
<dbReference type="Pfam" id="PF02583">
    <property type="entry name" value="Trns_repr_metal"/>
    <property type="match status" value="1"/>
</dbReference>
<evidence type="ECO:0000313" key="2">
    <source>
        <dbReference type="EMBL" id="QNF31252.1"/>
    </source>
</evidence>
<dbReference type="GO" id="GO:0045892">
    <property type="term" value="P:negative regulation of DNA-templated transcription"/>
    <property type="evidence" value="ECO:0007669"/>
    <property type="project" value="UniProtKB-ARBA"/>
</dbReference>
<keyword evidence="2" id="KW-0614">Plasmid</keyword>
<reference evidence="2 3" key="1">
    <citation type="journal article" date="2018" name="Int. J. Syst. Evol. Microbiol.">
        <title>Adhaeribacter swui sp. nov., isolated from wet mud.</title>
        <authorList>
            <person name="Kim D.U."/>
            <person name="Kim K.W."/>
            <person name="Kang M.S."/>
            <person name="Kim J.Y."/>
            <person name="Jang J.H."/>
            <person name="Kim M.K."/>
        </authorList>
    </citation>
    <scope>NUCLEOTIDE SEQUENCE [LARGE SCALE GENOMIC DNA]</scope>
    <source>
        <strain evidence="2 3">KCTC 52873</strain>
        <plasmid evidence="2">unnamed1</plasmid>
    </source>
</reference>
<evidence type="ECO:0000313" key="3">
    <source>
        <dbReference type="Proteomes" id="UP000515237"/>
    </source>
</evidence>
<dbReference type="Proteomes" id="UP000515237">
    <property type="component" value="Plasmid unnamed1"/>
</dbReference>
<proteinExistence type="inferred from homology"/>
<sequence length="121" mass="14011">MLQKDLIKDVKTRLNTIKGQVEGIIKMLDNDKDPEQIRLQFKATSKALENAELLLLDETFRKSLAAKIFETIKSCPGDCGQEEIIERLRRQFPDLGDDELTDKMKEIQYVSDQVKKNQENK</sequence>
<dbReference type="GO" id="GO:0046872">
    <property type="term" value="F:metal ion binding"/>
    <property type="evidence" value="ECO:0007669"/>
    <property type="project" value="InterPro"/>
</dbReference>
<dbReference type="KEGG" id="aswu:HUW51_00415"/>
<gene>
    <name evidence="2" type="ORF">HUW51_00415</name>
</gene>
<keyword evidence="3" id="KW-1185">Reference proteome</keyword>